<keyword evidence="3" id="KW-1185">Reference proteome</keyword>
<dbReference type="RefSeq" id="WP_086450187.1">
    <property type="nucleotide sequence ID" value="NZ_MSPP01000001.1"/>
</dbReference>
<evidence type="ECO:0000313" key="2">
    <source>
        <dbReference type="EMBL" id="OUD10539.1"/>
    </source>
</evidence>
<sequence length="88" mass="9118">MNNPFANRSPSLSGPATDMLPVTPSDTVDLSKVAVALYIETGGNLSFVTVTGETRNIQVADFTILPVGATRVLNMGTTASGIHALTVN</sequence>
<evidence type="ECO:0000313" key="3">
    <source>
        <dbReference type="Proteomes" id="UP000194664"/>
    </source>
</evidence>
<reference evidence="2 3" key="1">
    <citation type="submission" date="2016-12" db="EMBL/GenBank/DDBJ databases">
        <title>The draft genome sequence of HSLHS2.</title>
        <authorList>
            <person name="Hu D."/>
            <person name="Wang L."/>
            <person name="Shao Z."/>
        </authorList>
    </citation>
    <scope>NUCLEOTIDE SEQUENCE [LARGE SCALE GENOMIC DNA]</scope>
    <source>
        <strain evidence="2">MCCC 1A06712</strain>
    </source>
</reference>
<dbReference type="EMBL" id="MSPP01000001">
    <property type="protein sequence ID" value="OUD10539.1"/>
    <property type="molecule type" value="Genomic_DNA"/>
</dbReference>
<dbReference type="AlphaFoldDB" id="A0A251X1D6"/>
<proteinExistence type="predicted"/>
<evidence type="ECO:0000256" key="1">
    <source>
        <dbReference type="SAM" id="MobiDB-lite"/>
    </source>
</evidence>
<name>A0A251X1D6_9RHOB</name>
<accession>A0A251X1D6</accession>
<dbReference type="OrthoDB" id="7916272at2"/>
<feature type="region of interest" description="Disordered" evidence="1">
    <location>
        <begin position="1"/>
        <end position="23"/>
    </location>
</feature>
<organism evidence="2 3">
    <name type="scientific">Marivivens niveibacter</name>
    <dbReference type="NCBI Taxonomy" id="1930667"/>
    <lineage>
        <taxon>Bacteria</taxon>
        <taxon>Pseudomonadati</taxon>
        <taxon>Pseudomonadota</taxon>
        <taxon>Alphaproteobacteria</taxon>
        <taxon>Rhodobacterales</taxon>
        <taxon>Paracoccaceae</taxon>
        <taxon>Marivivens group</taxon>
        <taxon>Marivivens</taxon>
    </lineage>
</organism>
<gene>
    <name evidence="2" type="ORF">BVC71_03320</name>
</gene>
<comment type="caution">
    <text evidence="2">The sequence shown here is derived from an EMBL/GenBank/DDBJ whole genome shotgun (WGS) entry which is preliminary data.</text>
</comment>
<protein>
    <submittedName>
        <fullName evidence="2">Uncharacterized protein</fullName>
    </submittedName>
</protein>
<feature type="compositionally biased region" description="Polar residues" evidence="1">
    <location>
        <begin position="1"/>
        <end position="14"/>
    </location>
</feature>
<dbReference type="Proteomes" id="UP000194664">
    <property type="component" value="Unassembled WGS sequence"/>
</dbReference>